<sequence>MTGQQGHLAAYTLLSGARIQVVQDTRRVDGLGGEVWPGAYVLCSFLERHKTKYCVSRNVIELGAGCGLCSLLASELGAERVLATDEYTDLLLTNVNIADASAYKSVSVATLVWGQFEAMECYKNQFDVVLGSECTQLGRQAHALLVDTIKFLLRPCSTSTALLSMDLCRQTCRGECDIYKCTASHFVSVAKGFGFSVLLHDPVQLVSHPQMQNAVGALGNCFPMDEDDWSVVIELQSQCVICSDVVS</sequence>
<dbReference type="PANTHER" id="PTHR14614:SF163">
    <property type="entry name" value="METHYLTRANSFERASE SMALL DOMAIN-CONTAINING PROTEIN"/>
    <property type="match status" value="1"/>
</dbReference>
<dbReference type="AlphaFoldDB" id="A0A024GHW4"/>
<dbReference type="CDD" id="cd02440">
    <property type="entry name" value="AdoMet_MTases"/>
    <property type="match status" value="1"/>
</dbReference>
<dbReference type="SUPFAM" id="SSF53335">
    <property type="entry name" value="S-adenosyl-L-methionine-dependent methyltransferases"/>
    <property type="match status" value="1"/>
</dbReference>
<protein>
    <recommendedName>
        <fullName evidence="3">Methyltransferase small domain-containing protein</fullName>
    </recommendedName>
</protein>
<evidence type="ECO:0000313" key="1">
    <source>
        <dbReference type="EMBL" id="CCI46365.1"/>
    </source>
</evidence>
<dbReference type="InterPro" id="IPR029063">
    <property type="entry name" value="SAM-dependent_MTases_sf"/>
</dbReference>
<dbReference type="Pfam" id="PF10294">
    <property type="entry name" value="Methyltransf_16"/>
    <property type="match status" value="1"/>
</dbReference>
<dbReference type="EMBL" id="CAIX01000124">
    <property type="protein sequence ID" value="CCI46365.1"/>
    <property type="molecule type" value="Genomic_DNA"/>
</dbReference>
<dbReference type="PANTHER" id="PTHR14614">
    <property type="entry name" value="HEPATOCELLULAR CARCINOMA-ASSOCIATED ANTIGEN"/>
    <property type="match status" value="1"/>
</dbReference>
<dbReference type="Proteomes" id="UP000053237">
    <property type="component" value="Unassembled WGS sequence"/>
</dbReference>
<gene>
    <name evidence="1" type="ORF">BN9_072940</name>
</gene>
<evidence type="ECO:0008006" key="3">
    <source>
        <dbReference type="Google" id="ProtNLM"/>
    </source>
</evidence>
<comment type="caution">
    <text evidence="1">The sequence shown here is derived from an EMBL/GenBank/DDBJ whole genome shotgun (WGS) entry which is preliminary data.</text>
</comment>
<dbReference type="InParanoid" id="A0A024GHW4"/>
<dbReference type="STRING" id="65357.A0A024GHW4"/>
<accession>A0A024GHW4</accession>
<name>A0A024GHW4_9STRA</name>
<dbReference type="OrthoDB" id="6407410at2759"/>
<proteinExistence type="predicted"/>
<reference evidence="1 2" key="1">
    <citation type="submission" date="2012-05" db="EMBL/GenBank/DDBJ databases">
        <title>Recombination and specialization in a pathogen metapopulation.</title>
        <authorList>
            <person name="Gardiner A."/>
            <person name="Kemen E."/>
            <person name="Schultz-Larsen T."/>
            <person name="MacLean D."/>
            <person name="Van Oosterhout C."/>
            <person name="Jones J.D.G."/>
        </authorList>
    </citation>
    <scope>NUCLEOTIDE SEQUENCE [LARGE SCALE GENOMIC DNA]</scope>
    <source>
        <strain evidence="1 2">Ac Nc2</strain>
    </source>
</reference>
<dbReference type="Gene3D" id="3.40.50.150">
    <property type="entry name" value="Vaccinia Virus protein VP39"/>
    <property type="match status" value="1"/>
</dbReference>
<evidence type="ECO:0000313" key="2">
    <source>
        <dbReference type="Proteomes" id="UP000053237"/>
    </source>
</evidence>
<keyword evidence="2" id="KW-1185">Reference proteome</keyword>
<dbReference type="InterPro" id="IPR019410">
    <property type="entry name" value="Methyltransf_16"/>
</dbReference>
<organism evidence="1 2">
    <name type="scientific">Albugo candida</name>
    <dbReference type="NCBI Taxonomy" id="65357"/>
    <lineage>
        <taxon>Eukaryota</taxon>
        <taxon>Sar</taxon>
        <taxon>Stramenopiles</taxon>
        <taxon>Oomycota</taxon>
        <taxon>Peronosporomycetes</taxon>
        <taxon>Albuginales</taxon>
        <taxon>Albuginaceae</taxon>
        <taxon>Albugo</taxon>
    </lineage>
</organism>